<name>A0AAW1QKD3_9CHLO</name>
<dbReference type="SUPFAM" id="SSF48371">
    <property type="entry name" value="ARM repeat"/>
    <property type="match status" value="1"/>
</dbReference>
<dbReference type="GO" id="GO:0007076">
    <property type="term" value="P:mitotic chromosome condensation"/>
    <property type="evidence" value="ECO:0007669"/>
    <property type="project" value="InterPro"/>
</dbReference>
<reference evidence="2 3" key="1">
    <citation type="journal article" date="2024" name="Nat. Commun.">
        <title>Phylogenomics reveals the evolutionary origins of lichenization in chlorophyte algae.</title>
        <authorList>
            <person name="Puginier C."/>
            <person name="Libourel C."/>
            <person name="Otte J."/>
            <person name="Skaloud P."/>
            <person name="Haon M."/>
            <person name="Grisel S."/>
            <person name="Petersen M."/>
            <person name="Berrin J.G."/>
            <person name="Delaux P.M."/>
            <person name="Dal Grande F."/>
            <person name="Keller J."/>
        </authorList>
    </citation>
    <scope>NUCLEOTIDE SEQUENCE [LARGE SCALE GENOMIC DNA]</scope>
    <source>
        <strain evidence="2 3">SAG 245.80</strain>
    </source>
</reference>
<feature type="compositionally biased region" description="Low complexity" evidence="1">
    <location>
        <begin position="891"/>
        <end position="901"/>
    </location>
</feature>
<feature type="compositionally biased region" description="Low complexity" evidence="1">
    <location>
        <begin position="924"/>
        <end position="943"/>
    </location>
</feature>
<evidence type="ECO:0000313" key="2">
    <source>
        <dbReference type="EMBL" id="KAK9821925.1"/>
    </source>
</evidence>
<dbReference type="PANTHER" id="PTHR14418:SF5">
    <property type="entry name" value="CONDENSIN COMPLEX SUBUNIT 3"/>
    <property type="match status" value="1"/>
</dbReference>
<gene>
    <name evidence="2" type="ORF">WJX81_001000</name>
</gene>
<accession>A0AAW1QKD3</accession>
<dbReference type="InterPro" id="IPR011989">
    <property type="entry name" value="ARM-like"/>
</dbReference>
<dbReference type="Gene3D" id="1.25.10.10">
    <property type="entry name" value="Leucine-rich Repeat Variant"/>
    <property type="match status" value="1"/>
</dbReference>
<dbReference type="PANTHER" id="PTHR14418">
    <property type="entry name" value="CONDENSIN COMPLEX SUBUNIT 3-RELATED"/>
    <property type="match status" value="1"/>
</dbReference>
<sequence length="981" mass="99258">MAVLADQEAGWDELRRCIDLLLCAPQASGAHCANIYTERAVRFLATFSAVRQAGREVEGDTLVEDVLSYLLSLAQAADKGVRQRVCQVLAAALAQQAELSPEVAEELEAALLARLRDKVPAVRAEAAKALSVFADPGMGGDFADCAVCEGLLALLQAEKNKDVRKAVLAALPVARGSVPLAEFVERTRDISDEVRRMVFLVARDKLPLAALAKEQAVVLVRRGLADRTPAVAKAASSLLAAWFAALKADVALEPSATRERGRMRDGMCEGGDAAMLPADVEEEGGVPAGPSPPRAPAPDLVAPELEPLLVLLGALGPEQHEAEAEAALRALIASGALDPRELAHAGGPQGGLRRGLDAALLGPAEALLWRVLAEWLQARRGIIGVLFPEAGAARGRAAAAASGAAAAVEAADAGDALAALEALLPESVEGLMGLVRAHAASPGSCFAARQLLALAGTCADLADASGRRAASELLQVLLGFGLSAAPEGRAWAHAVLALARQVHTRRADMVGALADALACCLPQDGSAAAGSEELWQHRLGLAAMLLEQLPPPRARQAQSMVGTLPGDIANLHTTLLAPALEHHSAAVRAGAVRCIGLACLLGEPGARHQTLAVPAARHTRARWLAECGLPALRTGLLLDGNPEVSAAAVAALCDLALLWGPRALDQLSAHPLEPSAASAAGHDAAADPDGAAAAAAAAALPATAAPALAAAALPAARRALAAAPKPARSAAPRLLRYVLQLLQEGGPPQGTAAGESDPAGPTPEGLDPGPCEALAEAALAEALACPPGPAARPYAAALVQLAAGLPLVGRGCQGKVKRLRELAARAAAKLGSGPAGREAAALAARLQALDATPAQGLDADALAALVAAVEAHAAQGVLPFGDAGAAEPGTASRRGGAASRAARQECDTSASSNEDESESEEEVAGSSASEAAPPARATPPLRSSRQRTGARGAVAASAQKTRAARPVRGSRAAGAENVPST</sequence>
<evidence type="ECO:0000256" key="1">
    <source>
        <dbReference type="SAM" id="MobiDB-lite"/>
    </source>
</evidence>
<evidence type="ECO:0000313" key="3">
    <source>
        <dbReference type="Proteomes" id="UP001445335"/>
    </source>
</evidence>
<dbReference type="GO" id="GO:0000796">
    <property type="term" value="C:condensin complex"/>
    <property type="evidence" value="ECO:0007669"/>
    <property type="project" value="InterPro"/>
</dbReference>
<feature type="region of interest" description="Disordered" evidence="1">
    <location>
        <begin position="886"/>
        <end position="981"/>
    </location>
</feature>
<dbReference type="EMBL" id="JALJOU010000094">
    <property type="protein sequence ID" value="KAK9821925.1"/>
    <property type="molecule type" value="Genomic_DNA"/>
</dbReference>
<feature type="region of interest" description="Disordered" evidence="1">
    <location>
        <begin position="746"/>
        <end position="770"/>
    </location>
</feature>
<protein>
    <recommendedName>
        <fullName evidence="4">Nuclear condensin complex subunit 3 C-terminal domain-containing protein</fullName>
    </recommendedName>
</protein>
<dbReference type="AlphaFoldDB" id="A0AAW1QKD3"/>
<dbReference type="GO" id="GO:0000793">
    <property type="term" value="C:condensed chromosome"/>
    <property type="evidence" value="ECO:0007669"/>
    <property type="project" value="TreeGrafter"/>
</dbReference>
<organism evidence="2 3">
    <name type="scientific">Elliptochloris bilobata</name>
    <dbReference type="NCBI Taxonomy" id="381761"/>
    <lineage>
        <taxon>Eukaryota</taxon>
        <taxon>Viridiplantae</taxon>
        <taxon>Chlorophyta</taxon>
        <taxon>core chlorophytes</taxon>
        <taxon>Trebouxiophyceae</taxon>
        <taxon>Trebouxiophyceae incertae sedis</taxon>
        <taxon>Elliptochloris clade</taxon>
        <taxon>Elliptochloris</taxon>
    </lineage>
</organism>
<comment type="caution">
    <text evidence="2">The sequence shown here is derived from an EMBL/GenBank/DDBJ whole genome shotgun (WGS) entry which is preliminary data.</text>
</comment>
<evidence type="ECO:0008006" key="4">
    <source>
        <dbReference type="Google" id="ProtNLM"/>
    </source>
</evidence>
<proteinExistence type="predicted"/>
<dbReference type="InterPro" id="IPR016024">
    <property type="entry name" value="ARM-type_fold"/>
</dbReference>
<keyword evidence="3" id="KW-1185">Reference proteome</keyword>
<feature type="compositionally biased region" description="Acidic residues" evidence="1">
    <location>
        <begin position="913"/>
        <end position="923"/>
    </location>
</feature>
<dbReference type="InterPro" id="IPR027165">
    <property type="entry name" value="CND3"/>
</dbReference>
<dbReference type="Proteomes" id="UP001445335">
    <property type="component" value="Unassembled WGS sequence"/>
</dbReference>